<evidence type="ECO:0000313" key="2">
    <source>
        <dbReference type="EMBL" id="WMN12349.1"/>
    </source>
</evidence>
<dbReference type="AlphaFoldDB" id="A0AA51NBR0"/>
<dbReference type="SUPFAM" id="SSF52833">
    <property type="entry name" value="Thioredoxin-like"/>
    <property type="match status" value="1"/>
</dbReference>
<dbReference type="CDD" id="cd02966">
    <property type="entry name" value="TlpA_like_family"/>
    <property type="match status" value="1"/>
</dbReference>
<dbReference type="InterPro" id="IPR036249">
    <property type="entry name" value="Thioredoxin-like_sf"/>
</dbReference>
<dbReference type="GO" id="GO:0016209">
    <property type="term" value="F:antioxidant activity"/>
    <property type="evidence" value="ECO:0007669"/>
    <property type="project" value="InterPro"/>
</dbReference>
<dbReference type="RefSeq" id="WP_308350331.1">
    <property type="nucleotide sequence ID" value="NZ_CP129971.1"/>
</dbReference>
<proteinExistence type="predicted"/>
<dbReference type="EMBL" id="CP129971">
    <property type="protein sequence ID" value="WMN12349.1"/>
    <property type="molecule type" value="Genomic_DNA"/>
</dbReference>
<dbReference type="GO" id="GO:0016491">
    <property type="term" value="F:oxidoreductase activity"/>
    <property type="evidence" value="ECO:0007669"/>
    <property type="project" value="InterPro"/>
</dbReference>
<dbReference type="PANTHER" id="PTHR42852">
    <property type="entry name" value="THIOL:DISULFIDE INTERCHANGE PROTEIN DSBE"/>
    <property type="match status" value="1"/>
</dbReference>
<name>A0AA51NBR0_9BACT</name>
<dbReference type="PROSITE" id="PS51352">
    <property type="entry name" value="THIOREDOXIN_2"/>
    <property type="match status" value="1"/>
</dbReference>
<evidence type="ECO:0000259" key="1">
    <source>
        <dbReference type="PROSITE" id="PS51352"/>
    </source>
</evidence>
<organism evidence="2 3">
    <name type="scientific">Marivirga salinarum</name>
    <dbReference type="NCBI Taxonomy" id="3059078"/>
    <lineage>
        <taxon>Bacteria</taxon>
        <taxon>Pseudomonadati</taxon>
        <taxon>Bacteroidota</taxon>
        <taxon>Cytophagia</taxon>
        <taxon>Cytophagales</taxon>
        <taxon>Marivirgaceae</taxon>
        <taxon>Marivirga</taxon>
    </lineage>
</organism>
<feature type="domain" description="Thioredoxin" evidence="1">
    <location>
        <begin position="164"/>
        <end position="309"/>
    </location>
</feature>
<reference evidence="2 3" key="1">
    <citation type="submission" date="2023-08" db="EMBL/GenBank/DDBJ databases">
        <title>Comparative genomics and taxonomic characterization of three novel marine species of genus Marivirga.</title>
        <authorList>
            <person name="Muhammad N."/>
            <person name="Kim S.-G."/>
        </authorList>
    </citation>
    <scope>NUCLEOTIDE SEQUENCE [LARGE SCALE GENOMIC DNA]</scope>
    <source>
        <strain evidence="2 3">BDSF4-3</strain>
    </source>
</reference>
<dbReference type="Pfam" id="PF00578">
    <property type="entry name" value="AhpC-TSA"/>
    <property type="match status" value="1"/>
</dbReference>
<protein>
    <submittedName>
        <fullName evidence="2">TlpA disulfide reductase family protein</fullName>
    </submittedName>
</protein>
<accession>A0AA51NBR0</accession>
<dbReference type="InterPro" id="IPR050553">
    <property type="entry name" value="Thioredoxin_ResA/DsbE_sf"/>
</dbReference>
<evidence type="ECO:0000313" key="3">
    <source>
        <dbReference type="Proteomes" id="UP001230496"/>
    </source>
</evidence>
<dbReference type="Proteomes" id="UP001230496">
    <property type="component" value="Chromosome"/>
</dbReference>
<gene>
    <name evidence="2" type="ORF">QYS49_33315</name>
</gene>
<dbReference type="InterPro" id="IPR013766">
    <property type="entry name" value="Thioredoxin_domain"/>
</dbReference>
<dbReference type="KEGG" id="msaa:QYS49_33315"/>
<dbReference type="InterPro" id="IPR000866">
    <property type="entry name" value="AhpC/TSA"/>
</dbReference>
<keyword evidence="3" id="KW-1185">Reference proteome</keyword>
<sequence>MEYAFRHHKSLNQLTYFFTNETNDSYDELGYFFDEYPMATAKVENTGRKKNILGYEAQEVELTYKKMRLLAWVNNEINAKTTVYPFKNAKHNAGGKYPLIFDNLPGFVMSYQLFMKGKLYIESEILKEEKIEELPNLKKYTESWLPIEDIKWASALKQRSNSLISVGEDLPDFKAYLIDGSEYNASDWEGYVKVYDFWGLWCPGCKMEIPVLNEIKKQFEGRKVKFIAFATDDIATLRHYKALKPFDYEIAYHADYVANKLGVYAFPKSLVISKKNKLTYMPEITLAKELIGEEKVEKEKQKFIDAIEQALAE</sequence>
<dbReference type="Gene3D" id="3.40.30.10">
    <property type="entry name" value="Glutaredoxin"/>
    <property type="match status" value="1"/>
</dbReference>
<dbReference type="PANTHER" id="PTHR42852:SF17">
    <property type="entry name" value="THIOREDOXIN-LIKE PROTEIN HI_1115"/>
    <property type="match status" value="1"/>
</dbReference>